<feature type="transmembrane region" description="Helical" evidence="7">
    <location>
        <begin position="356"/>
        <end position="382"/>
    </location>
</feature>
<feature type="transmembrane region" description="Helical" evidence="7">
    <location>
        <begin position="211"/>
        <end position="232"/>
    </location>
</feature>
<accession>A0A0C2VKV8</accession>
<evidence type="ECO:0000256" key="3">
    <source>
        <dbReference type="ARBA" id="ARBA00022519"/>
    </source>
</evidence>
<keyword evidence="10" id="KW-1185">Reference proteome</keyword>
<sequence length="425" mass="45640">MSIIIAFFILLILGVPIAFVLGLSSVFYMLFTGNIDFLLSVPQRMIVAADNFSLMAIPLFVLAGELMNYGGITRRLTDFARSCISHLRGGLAYVNILVSMFLSAIIGSANAVAAIQSSSMVPEMRKDGYDNEYSSAVTAASAIMGPIIPPSMVFIIYGVSAGTSIGALFLAGITPGILLGVGFFVLSYFYAKKKNFPTRKRSSLQEVIKTLLIAIPALTIPLFIIGGIISGSFTPTEAGAVGSLIAFLVGMFIYREIKWKDIPSIFLKTGVITASIMIIVACANIFGWTLAMERIPQVIAESILSISTNTIIILIIINILLLVVGMFLEPIAAIIIVVPVLLPVVLELGIDPVHFGLIVCLNLVIGLITPPVGIVLFVVSGITKISVQRLSQSIFPFVVVAVVVLFVITFVPDLVTYLPERFLSQ</sequence>
<keyword evidence="2" id="KW-1003">Cell membrane</keyword>
<proteinExistence type="predicted"/>
<feature type="transmembrane region" description="Helical" evidence="7">
    <location>
        <begin position="238"/>
        <end position="254"/>
    </location>
</feature>
<dbReference type="EMBL" id="JXRP01000018">
    <property type="protein sequence ID" value="KIL45076.1"/>
    <property type="molecule type" value="Genomic_DNA"/>
</dbReference>
<comment type="caution">
    <text evidence="9">The sequence shown here is derived from an EMBL/GenBank/DDBJ whole genome shotgun (WGS) entry which is preliminary data.</text>
</comment>
<dbReference type="NCBIfam" id="TIGR00786">
    <property type="entry name" value="dctM"/>
    <property type="match status" value="1"/>
</dbReference>
<name>A0A0C2VKV8_9BACL</name>
<evidence type="ECO:0000259" key="8">
    <source>
        <dbReference type="Pfam" id="PF06808"/>
    </source>
</evidence>
<evidence type="ECO:0000313" key="10">
    <source>
        <dbReference type="Proteomes" id="UP000031938"/>
    </source>
</evidence>
<dbReference type="PANTHER" id="PTHR33362:SF2">
    <property type="entry name" value="TRAP TRANSPORTER LARGE PERMEASE PROTEIN"/>
    <property type="match status" value="1"/>
</dbReference>
<dbReference type="GO" id="GO:0005886">
    <property type="term" value="C:plasma membrane"/>
    <property type="evidence" value="ECO:0007669"/>
    <property type="project" value="UniProtKB-SubCell"/>
</dbReference>
<gene>
    <name evidence="9" type="ORF">KP78_26200</name>
</gene>
<dbReference type="InterPro" id="IPR004681">
    <property type="entry name" value="TRAP_DctM"/>
</dbReference>
<feature type="transmembrane region" description="Helical" evidence="7">
    <location>
        <begin position="6"/>
        <end position="31"/>
    </location>
</feature>
<dbReference type="GO" id="GO:0022857">
    <property type="term" value="F:transmembrane transporter activity"/>
    <property type="evidence" value="ECO:0007669"/>
    <property type="project" value="TreeGrafter"/>
</dbReference>
<feature type="transmembrane region" description="Helical" evidence="7">
    <location>
        <begin position="52"/>
        <end position="72"/>
    </location>
</feature>
<protein>
    <recommendedName>
        <fullName evidence="8">TRAP C4-dicarboxylate transport system permease DctM subunit domain-containing protein</fullName>
    </recommendedName>
</protein>
<evidence type="ECO:0000256" key="6">
    <source>
        <dbReference type="ARBA" id="ARBA00023136"/>
    </source>
</evidence>
<dbReference type="RefSeq" id="WP_041089350.1">
    <property type="nucleotide sequence ID" value="NZ_JXRP01000018.1"/>
</dbReference>
<dbReference type="InterPro" id="IPR010656">
    <property type="entry name" value="DctM"/>
</dbReference>
<dbReference type="AlphaFoldDB" id="A0A0C2VKV8"/>
<keyword evidence="3" id="KW-0997">Cell inner membrane</keyword>
<feature type="transmembrane region" description="Helical" evidence="7">
    <location>
        <begin position="165"/>
        <end position="190"/>
    </location>
</feature>
<dbReference type="PATRIC" id="fig|889306.3.peg.2633"/>
<dbReference type="STRING" id="889306.KP78_26200"/>
<feature type="transmembrane region" description="Helical" evidence="7">
    <location>
        <begin position="136"/>
        <end position="159"/>
    </location>
</feature>
<evidence type="ECO:0000256" key="5">
    <source>
        <dbReference type="ARBA" id="ARBA00022989"/>
    </source>
</evidence>
<feature type="transmembrane region" description="Helical" evidence="7">
    <location>
        <begin position="266"/>
        <end position="291"/>
    </location>
</feature>
<keyword evidence="6 7" id="KW-0472">Membrane</keyword>
<reference evidence="9 10" key="1">
    <citation type="submission" date="2015-01" db="EMBL/GenBank/DDBJ databases">
        <title>Genome sequencing of Jeotgalibacillus soli.</title>
        <authorList>
            <person name="Goh K.M."/>
            <person name="Chan K.-G."/>
            <person name="Yaakop A.S."/>
            <person name="Ee R."/>
            <person name="Gan H.M."/>
            <person name="Chan C.S."/>
        </authorList>
    </citation>
    <scope>NUCLEOTIDE SEQUENCE [LARGE SCALE GENOMIC DNA]</scope>
    <source>
        <strain evidence="9 10">P9</strain>
    </source>
</reference>
<feature type="domain" description="TRAP C4-dicarboxylate transport system permease DctM subunit" evidence="8">
    <location>
        <begin position="4"/>
        <end position="413"/>
    </location>
</feature>
<feature type="transmembrane region" description="Helical" evidence="7">
    <location>
        <begin position="303"/>
        <end position="324"/>
    </location>
</feature>
<evidence type="ECO:0000313" key="9">
    <source>
        <dbReference type="EMBL" id="KIL45076.1"/>
    </source>
</evidence>
<feature type="transmembrane region" description="Helical" evidence="7">
    <location>
        <begin position="394"/>
        <end position="415"/>
    </location>
</feature>
<comment type="subcellular location">
    <subcellularLocation>
        <location evidence="1">Cell inner membrane</location>
        <topology evidence="1">Multi-pass membrane protein</topology>
    </subcellularLocation>
</comment>
<dbReference type="OrthoDB" id="9785600at2"/>
<dbReference type="PANTHER" id="PTHR33362">
    <property type="entry name" value="SIALIC ACID TRAP TRANSPORTER PERMEASE PROTEIN SIAT-RELATED"/>
    <property type="match status" value="1"/>
</dbReference>
<organism evidence="9 10">
    <name type="scientific">Jeotgalibacillus soli</name>
    <dbReference type="NCBI Taxonomy" id="889306"/>
    <lineage>
        <taxon>Bacteria</taxon>
        <taxon>Bacillati</taxon>
        <taxon>Bacillota</taxon>
        <taxon>Bacilli</taxon>
        <taxon>Bacillales</taxon>
        <taxon>Caryophanaceae</taxon>
        <taxon>Jeotgalibacillus</taxon>
    </lineage>
</organism>
<evidence type="ECO:0000256" key="7">
    <source>
        <dbReference type="SAM" id="Phobius"/>
    </source>
</evidence>
<feature type="transmembrane region" description="Helical" evidence="7">
    <location>
        <begin position="92"/>
        <end position="115"/>
    </location>
</feature>
<evidence type="ECO:0000256" key="4">
    <source>
        <dbReference type="ARBA" id="ARBA00022692"/>
    </source>
</evidence>
<evidence type="ECO:0000256" key="2">
    <source>
        <dbReference type="ARBA" id="ARBA00022475"/>
    </source>
</evidence>
<keyword evidence="5 7" id="KW-1133">Transmembrane helix</keyword>
<dbReference type="PIRSF" id="PIRSF006066">
    <property type="entry name" value="HI0050"/>
    <property type="match status" value="1"/>
</dbReference>
<dbReference type="Pfam" id="PF06808">
    <property type="entry name" value="DctM"/>
    <property type="match status" value="1"/>
</dbReference>
<feature type="transmembrane region" description="Helical" evidence="7">
    <location>
        <begin position="331"/>
        <end position="350"/>
    </location>
</feature>
<keyword evidence="4 7" id="KW-0812">Transmembrane</keyword>
<evidence type="ECO:0000256" key="1">
    <source>
        <dbReference type="ARBA" id="ARBA00004429"/>
    </source>
</evidence>
<dbReference type="Proteomes" id="UP000031938">
    <property type="component" value="Unassembled WGS sequence"/>
</dbReference>